<dbReference type="AlphaFoldDB" id="A0A1T1AXB1"/>
<evidence type="ECO:0000313" key="2">
    <source>
        <dbReference type="EMBL" id="OOV08754.1"/>
    </source>
</evidence>
<reference evidence="2 3" key="1">
    <citation type="submission" date="2017-01" db="EMBL/GenBank/DDBJ databases">
        <title>Genome sequencing of Rhodoferax fermentans JCM 7819.</title>
        <authorList>
            <person name="Kim Y.J."/>
            <person name="Farh M.E.-A."/>
            <person name="Yang D.-C."/>
        </authorList>
    </citation>
    <scope>NUCLEOTIDE SEQUENCE [LARGE SCALE GENOMIC DNA]</scope>
    <source>
        <strain evidence="2 3">JCM 7819</strain>
    </source>
</reference>
<keyword evidence="1" id="KW-0472">Membrane</keyword>
<protein>
    <submittedName>
        <fullName evidence="2">Uncharacterized protein</fullName>
    </submittedName>
</protein>
<proteinExistence type="predicted"/>
<keyword evidence="1" id="KW-0812">Transmembrane</keyword>
<name>A0A1T1AXB1_RHOFE</name>
<accession>A0A1T1AXB1</accession>
<gene>
    <name evidence="2" type="ORF">RF819_20575</name>
</gene>
<organism evidence="2 3">
    <name type="scientific">Rhodoferax fermentans</name>
    <dbReference type="NCBI Taxonomy" id="28066"/>
    <lineage>
        <taxon>Bacteria</taxon>
        <taxon>Pseudomonadati</taxon>
        <taxon>Pseudomonadota</taxon>
        <taxon>Betaproteobacteria</taxon>
        <taxon>Burkholderiales</taxon>
        <taxon>Comamonadaceae</taxon>
        <taxon>Rhodoferax</taxon>
    </lineage>
</organism>
<dbReference type="Proteomes" id="UP000190750">
    <property type="component" value="Unassembled WGS sequence"/>
</dbReference>
<comment type="caution">
    <text evidence="2">The sequence shown here is derived from an EMBL/GenBank/DDBJ whole genome shotgun (WGS) entry which is preliminary data.</text>
</comment>
<sequence>MDLVGLLKILFTICLLQSVLFIAIQILSLIDWLMILFFVFCNFRINIEWQRLGLHYLCIT</sequence>
<evidence type="ECO:0000256" key="1">
    <source>
        <dbReference type="SAM" id="Phobius"/>
    </source>
</evidence>
<keyword evidence="1" id="KW-1133">Transmembrane helix</keyword>
<keyword evidence="3" id="KW-1185">Reference proteome</keyword>
<dbReference type="EMBL" id="MTJN01000002">
    <property type="protein sequence ID" value="OOV08754.1"/>
    <property type="molecule type" value="Genomic_DNA"/>
</dbReference>
<evidence type="ECO:0000313" key="3">
    <source>
        <dbReference type="Proteomes" id="UP000190750"/>
    </source>
</evidence>
<feature type="transmembrane region" description="Helical" evidence="1">
    <location>
        <begin position="20"/>
        <end position="41"/>
    </location>
</feature>